<keyword evidence="5" id="KW-0963">Cytoplasm</keyword>
<dbReference type="PROSITE" id="PS00912">
    <property type="entry name" value="DHODEHASE_2"/>
    <property type="match status" value="1"/>
</dbReference>
<dbReference type="AlphaFoldDB" id="A0A6J6L786"/>
<dbReference type="PIRSF" id="PIRSF000164">
    <property type="entry name" value="DHO_oxidase"/>
    <property type="match status" value="1"/>
</dbReference>
<gene>
    <name evidence="11" type="ORF">UFOPK2169_01145</name>
</gene>
<feature type="domain" description="Dihydroorotate dehydrogenase catalytic" evidence="10">
    <location>
        <begin position="18"/>
        <end position="294"/>
    </location>
</feature>
<dbReference type="InterPro" id="IPR050074">
    <property type="entry name" value="DHO_dehydrogenase"/>
</dbReference>
<dbReference type="Pfam" id="PF01180">
    <property type="entry name" value="DHO_dh"/>
    <property type="match status" value="1"/>
</dbReference>
<protein>
    <submittedName>
        <fullName evidence="11">Unannotated protein</fullName>
    </submittedName>
</protein>
<keyword evidence="9" id="KW-0560">Oxidoreductase</keyword>
<evidence type="ECO:0000256" key="9">
    <source>
        <dbReference type="ARBA" id="ARBA00023002"/>
    </source>
</evidence>
<comment type="similarity">
    <text evidence="4">Belongs to the dihydroorotate dehydrogenase family. Type 1 subfamily.</text>
</comment>
<evidence type="ECO:0000256" key="4">
    <source>
        <dbReference type="ARBA" id="ARBA00008008"/>
    </source>
</evidence>
<evidence type="ECO:0000256" key="6">
    <source>
        <dbReference type="ARBA" id="ARBA00022630"/>
    </source>
</evidence>
<dbReference type="HAMAP" id="MF_00224">
    <property type="entry name" value="DHO_dh_type1"/>
    <property type="match status" value="1"/>
</dbReference>
<comment type="cofactor">
    <cofactor evidence="1">
        <name>FMN</name>
        <dbReference type="ChEBI" id="CHEBI:58210"/>
    </cofactor>
</comment>
<dbReference type="UniPathway" id="UPA00070"/>
<proteinExistence type="inferred from homology"/>
<dbReference type="InterPro" id="IPR049622">
    <property type="entry name" value="Dihydroorotate_DH_I"/>
</dbReference>
<reference evidence="11" key="1">
    <citation type="submission" date="2020-05" db="EMBL/GenBank/DDBJ databases">
        <authorList>
            <person name="Chiriac C."/>
            <person name="Salcher M."/>
            <person name="Ghai R."/>
            <person name="Kavagutti S V."/>
        </authorList>
    </citation>
    <scope>NUCLEOTIDE SEQUENCE</scope>
</reference>
<dbReference type="NCBIfam" id="NF005574">
    <property type="entry name" value="PRK07259.1"/>
    <property type="match status" value="1"/>
</dbReference>
<dbReference type="GO" id="GO:0044205">
    <property type="term" value="P:'de novo' UMP biosynthetic process"/>
    <property type="evidence" value="ECO:0007669"/>
    <property type="project" value="UniProtKB-UniPathway"/>
</dbReference>
<evidence type="ECO:0000256" key="1">
    <source>
        <dbReference type="ARBA" id="ARBA00001917"/>
    </source>
</evidence>
<keyword evidence="6" id="KW-0285">Flavoprotein</keyword>
<dbReference type="NCBIfam" id="TIGR01037">
    <property type="entry name" value="pyrD_sub1_fam"/>
    <property type="match status" value="1"/>
</dbReference>
<name>A0A6J6L786_9ZZZZ</name>
<evidence type="ECO:0000259" key="10">
    <source>
        <dbReference type="Pfam" id="PF01180"/>
    </source>
</evidence>
<dbReference type="InterPro" id="IPR012135">
    <property type="entry name" value="Dihydroorotate_DH_1_2"/>
</dbReference>
<dbReference type="PANTHER" id="PTHR48109:SF1">
    <property type="entry name" value="DIHYDROOROTATE DEHYDROGENASE (FUMARATE)"/>
    <property type="match status" value="1"/>
</dbReference>
<keyword evidence="7" id="KW-0288">FMN</keyword>
<evidence type="ECO:0000256" key="8">
    <source>
        <dbReference type="ARBA" id="ARBA00022975"/>
    </source>
</evidence>
<sequence length="317" mass="32898">MMRLRRGARLLHSLGGVSVGGVDLINPFMTASGTAGHDVEFSPYMPLHKLGATTVKSLFHTAWEGNPAPRVHMASSGMMNAVGLQGPGVHTWIEESLPKLQDAGAVVIASIWGRTLSEYVSAATQLRAAGNRIAAIEVNLSCPNLEGRTGIIAHDDVLSAQIIAAVHAESPVPVWAKLSANTDRIVEIAQAVVAAGAQSLTVINTMVGLQIDVETGRPTLGNGGGGLSGPAIHPIAVRAVFDIRRTIPHVDIVGVGGIRSGSDAIEMMLAGANAVQVGTASFADPAATWRIAREAAVLAHRRGASQWSQIVSAAHAL</sequence>
<evidence type="ECO:0000313" key="11">
    <source>
        <dbReference type="EMBL" id="CAB4657068.1"/>
    </source>
</evidence>
<dbReference type="EMBL" id="CAEZWE010000047">
    <property type="protein sequence ID" value="CAB4657068.1"/>
    <property type="molecule type" value="Genomic_DNA"/>
</dbReference>
<dbReference type="InterPro" id="IPR001295">
    <property type="entry name" value="Dihydroorotate_DH_CS"/>
</dbReference>
<dbReference type="Gene3D" id="3.20.20.70">
    <property type="entry name" value="Aldolase class I"/>
    <property type="match status" value="1"/>
</dbReference>
<evidence type="ECO:0000256" key="3">
    <source>
        <dbReference type="ARBA" id="ARBA00004725"/>
    </source>
</evidence>
<accession>A0A6J6L786</accession>
<evidence type="ECO:0000256" key="7">
    <source>
        <dbReference type="ARBA" id="ARBA00022643"/>
    </source>
</evidence>
<dbReference type="GO" id="GO:0005737">
    <property type="term" value="C:cytoplasm"/>
    <property type="evidence" value="ECO:0007669"/>
    <property type="project" value="UniProtKB-SubCell"/>
</dbReference>
<dbReference type="GO" id="GO:0004152">
    <property type="term" value="F:dihydroorotate dehydrogenase activity"/>
    <property type="evidence" value="ECO:0007669"/>
    <property type="project" value="InterPro"/>
</dbReference>
<comment type="subcellular location">
    <subcellularLocation>
        <location evidence="2">Cytoplasm</location>
    </subcellularLocation>
</comment>
<dbReference type="InterPro" id="IPR013785">
    <property type="entry name" value="Aldolase_TIM"/>
</dbReference>
<dbReference type="InterPro" id="IPR005720">
    <property type="entry name" value="Dihydroorotate_DH_cat"/>
</dbReference>
<evidence type="ECO:0000256" key="2">
    <source>
        <dbReference type="ARBA" id="ARBA00004496"/>
    </source>
</evidence>
<evidence type="ECO:0000256" key="5">
    <source>
        <dbReference type="ARBA" id="ARBA00022490"/>
    </source>
</evidence>
<dbReference type="InterPro" id="IPR024920">
    <property type="entry name" value="Dihydroorotate_DH_1"/>
</dbReference>
<comment type="pathway">
    <text evidence="3">Pyrimidine metabolism; UMP biosynthesis via de novo pathway.</text>
</comment>
<organism evidence="11">
    <name type="scientific">freshwater metagenome</name>
    <dbReference type="NCBI Taxonomy" id="449393"/>
    <lineage>
        <taxon>unclassified sequences</taxon>
        <taxon>metagenomes</taxon>
        <taxon>ecological metagenomes</taxon>
    </lineage>
</organism>
<dbReference type="PANTHER" id="PTHR48109">
    <property type="entry name" value="DIHYDROOROTATE DEHYDROGENASE (QUINONE), MITOCHONDRIAL-RELATED"/>
    <property type="match status" value="1"/>
</dbReference>
<dbReference type="GO" id="GO:0006207">
    <property type="term" value="P:'de novo' pyrimidine nucleobase biosynthetic process"/>
    <property type="evidence" value="ECO:0007669"/>
    <property type="project" value="InterPro"/>
</dbReference>
<keyword evidence="8" id="KW-0665">Pyrimidine biosynthesis</keyword>
<dbReference type="SUPFAM" id="SSF51395">
    <property type="entry name" value="FMN-linked oxidoreductases"/>
    <property type="match status" value="1"/>
</dbReference>